<reference evidence="1 2" key="1">
    <citation type="journal article" date="2011" name="J. Bacteriol.">
        <title>Draft genome sequence of the marine bacterium Streptomyces griseoaurantiacus M045, which produces novel manumycin-type antibiotics with a pABA core component.</title>
        <authorList>
            <person name="Li F."/>
            <person name="Jiang P."/>
            <person name="Zheng H."/>
            <person name="Wang S."/>
            <person name="Zhao G."/>
            <person name="Qin S."/>
            <person name="Liu Z."/>
        </authorList>
    </citation>
    <scope>NUCLEOTIDE SEQUENCE [LARGE SCALE GENOMIC DNA]</scope>
    <source>
        <strain evidence="1 2">M045</strain>
    </source>
</reference>
<organism evidence="1 2">
    <name type="scientific">Streptomyces griseoaurantiacus M045</name>
    <dbReference type="NCBI Taxonomy" id="996637"/>
    <lineage>
        <taxon>Bacteria</taxon>
        <taxon>Bacillati</taxon>
        <taxon>Actinomycetota</taxon>
        <taxon>Actinomycetes</taxon>
        <taxon>Kitasatosporales</taxon>
        <taxon>Streptomycetaceae</taxon>
        <taxon>Streptomyces</taxon>
        <taxon>Streptomyces aurantiacus group</taxon>
    </lineage>
</organism>
<dbReference type="STRING" id="996637.SGM_5929"/>
<accession>F3NS15</accession>
<name>F3NS15_9ACTN</name>
<proteinExistence type="predicted"/>
<gene>
    <name evidence="1" type="ORF">SGM_5929</name>
</gene>
<keyword evidence="2" id="KW-1185">Reference proteome</keyword>
<comment type="caution">
    <text evidence="1">The sequence shown here is derived from an EMBL/GenBank/DDBJ whole genome shotgun (WGS) entry which is preliminary data.</text>
</comment>
<sequence>MGGVLLALPVAPPAAGAGVAGVAGRAVDAGGGVPRPLPAWAEAAPMTAIVTTVFSASLPLIPMWPLPL</sequence>
<dbReference type="Proteomes" id="UP000003022">
    <property type="component" value="Unassembled WGS sequence"/>
</dbReference>
<dbReference type="EMBL" id="AEYX01000045">
    <property type="protein sequence ID" value="EGG43588.1"/>
    <property type="molecule type" value="Genomic_DNA"/>
</dbReference>
<evidence type="ECO:0000313" key="2">
    <source>
        <dbReference type="Proteomes" id="UP000003022"/>
    </source>
</evidence>
<protein>
    <submittedName>
        <fullName evidence="1">Uncharacterized protein</fullName>
    </submittedName>
</protein>
<evidence type="ECO:0000313" key="1">
    <source>
        <dbReference type="EMBL" id="EGG43588.1"/>
    </source>
</evidence>
<dbReference type="AlphaFoldDB" id="F3NS15"/>